<evidence type="ECO:0000256" key="1">
    <source>
        <dbReference type="ARBA" id="ARBA00004651"/>
    </source>
</evidence>
<feature type="transmembrane region" description="Helical" evidence="6">
    <location>
        <begin position="162"/>
        <end position="181"/>
    </location>
</feature>
<dbReference type="PANTHER" id="PTHR33406:SF13">
    <property type="entry name" value="MEMBRANE PROTEIN YDFJ"/>
    <property type="match status" value="1"/>
</dbReference>
<comment type="subcellular location">
    <subcellularLocation>
        <location evidence="1">Cell membrane</location>
        <topology evidence="1">Multi-pass membrane protein</topology>
    </subcellularLocation>
</comment>
<feature type="transmembrane region" description="Helical" evidence="6">
    <location>
        <begin position="737"/>
        <end position="759"/>
    </location>
</feature>
<feature type="transmembrane region" description="Helical" evidence="6">
    <location>
        <begin position="259"/>
        <end position="286"/>
    </location>
</feature>
<evidence type="ECO:0000256" key="5">
    <source>
        <dbReference type="ARBA" id="ARBA00023136"/>
    </source>
</evidence>
<dbReference type="SUPFAM" id="SSF82866">
    <property type="entry name" value="Multidrug efflux transporter AcrB transmembrane domain"/>
    <property type="match status" value="2"/>
</dbReference>
<evidence type="ECO:0000256" key="3">
    <source>
        <dbReference type="ARBA" id="ARBA00022692"/>
    </source>
</evidence>
<sequence length="796" mass="90236">MNKLTGFIVKKRYLFLGLFLLLFLLSFFGMKYTNINYDLSAYLSKDTETKQALEIMEEEFQSTSSARIMVQDESQETIATIVEQLQTIDGIALVQYDASTDYKVDNSHTYALIQVTLDSKDYDIQSQQTVLKIQDILQEYQISMSGVSVNSLNMEKNINREITIILLVSCIIIFAVLLLTSHSWFEPIIFLVVIGISILINMGTNLIFGSISYITQAVQAILQLALAMDYSIILLHAYEEERNKQPSEKEAVIQALKQSMLSIFSSALTTIAGLAALMFMSFTIGFDIGMVLSKGIICSMLTVFFVMPGLILIFRKPLLKLKHKPLPLKGGWIVQVVNKGKYVISSVLIIIIVVAFVLQSKNDYFFAYQTNDPASEEIVKQFGESNQMVLLIPLAETKEDYQKQVALKEELLRLQIENQPIFNSITTMGEIDDLIQERDYQTIASMIQIPADDLLLLYSYVDLNPDGEMTYKIVNQLYDFLTLIQEQNLSENEIIEVLKLENTLVNRSFIRSVLNNMQKSEVTLWEFFNYINDHEQLKLFLTENQRMLIEKIIDFYQNQSELIASFQELGKTIQTAVSAFNGTKHSRMIFDLSISADQKERNKEAIQMIKEKANAYYPSQNYLAGQNMVSYDIENAFQSDLLKVNLITIFAILLILFFTFKSFLLPFILVFVIQGATYITMAISYLSHSSIFFMSYLICLCIQMGATIDYGIILTSKYIRSRKEKDKITSMHEAIQSALPTILTSGTILVVAGFVVGLISSEVAISSIGTLLGRGTIISILMVLFLLPSLLLLCDR</sequence>
<evidence type="ECO:0000256" key="6">
    <source>
        <dbReference type="SAM" id="Phobius"/>
    </source>
</evidence>
<reference evidence="8" key="2">
    <citation type="journal article" date="2021" name="PeerJ">
        <title>Extensive microbial diversity within the chicken gut microbiome revealed by metagenomics and culture.</title>
        <authorList>
            <person name="Gilroy R."/>
            <person name="Ravi A."/>
            <person name="Getino M."/>
            <person name="Pursley I."/>
            <person name="Horton D.L."/>
            <person name="Alikhan N.F."/>
            <person name="Baker D."/>
            <person name="Gharbi K."/>
            <person name="Hall N."/>
            <person name="Watson M."/>
            <person name="Adriaenssens E.M."/>
            <person name="Foster-Nyarko E."/>
            <person name="Jarju S."/>
            <person name="Secka A."/>
            <person name="Antonio M."/>
            <person name="Oren A."/>
            <person name="Chaudhuri R.R."/>
            <person name="La Ragione R."/>
            <person name="Hildebrand F."/>
            <person name="Pallen M.J."/>
        </authorList>
    </citation>
    <scope>NUCLEOTIDE SEQUENCE</scope>
    <source>
        <strain evidence="8">14508</strain>
    </source>
</reference>
<feature type="domain" description="Membrane transport protein MMPL" evidence="7">
    <location>
        <begin position="591"/>
        <end position="793"/>
    </location>
</feature>
<evidence type="ECO:0000313" key="9">
    <source>
        <dbReference type="Proteomes" id="UP000886893"/>
    </source>
</evidence>
<name>A0A9D1KAR3_9FIRM</name>
<feature type="non-terminal residue" evidence="8">
    <location>
        <position position="796"/>
    </location>
</feature>
<comment type="caution">
    <text evidence="8">The sequence shown here is derived from an EMBL/GenBank/DDBJ whole genome shotgun (WGS) entry which is preliminary data.</text>
</comment>
<evidence type="ECO:0000256" key="2">
    <source>
        <dbReference type="ARBA" id="ARBA00022475"/>
    </source>
</evidence>
<feature type="domain" description="Membrane transport protein MMPL" evidence="7">
    <location>
        <begin position="43"/>
        <end position="314"/>
    </location>
</feature>
<keyword evidence="4 6" id="KW-1133">Transmembrane helix</keyword>
<proteinExistence type="predicted"/>
<dbReference type="AlphaFoldDB" id="A0A9D1KAR3"/>
<dbReference type="PANTHER" id="PTHR33406">
    <property type="entry name" value="MEMBRANE PROTEIN MJ1562-RELATED"/>
    <property type="match status" value="1"/>
</dbReference>
<protein>
    <submittedName>
        <fullName evidence="8">MMPL family transporter</fullName>
    </submittedName>
</protein>
<evidence type="ECO:0000313" key="8">
    <source>
        <dbReference type="EMBL" id="HIT17888.1"/>
    </source>
</evidence>
<evidence type="ECO:0000259" key="7">
    <source>
        <dbReference type="Pfam" id="PF03176"/>
    </source>
</evidence>
<evidence type="ECO:0000256" key="4">
    <source>
        <dbReference type="ARBA" id="ARBA00022989"/>
    </source>
</evidence>
<keyword evidence="3 6" id="KW-0812">Transmembrane</keyword>
<dbReference type="Proteomes" id="UP000886893">
    <property type="component" value="Unassembled WGS sequence"/>
</dbReference>
<accession>A0A9D1KAR3</accession>
<dbReference type="EMBL" id="DVKI01000187">
    <property type="protein sequence ID" value="HIT17888.1"/>
    <property type="molecule type" value="Genomic_DNA"/>
</dbReference>
<dbReference type="InterPro" id="IPR004869">
    <property type="entry name" value="MMPL_dom"/>
</dbReference>
<feature type="transmembrane region" description="Helical" evidence="6">
    <location>
        <begin position="342"/>
        <end position="359"/>
    </location>
</feature>
<gene>
    <name evidence="8" type="ORF">IAD04_05915</name>
</gene>
<dbReference type="Gene3D" id="1.20.1640.10">
    <property type="entry name" value="Multidrug efflux transporter AcrB transmembrane domain"/>
    <property type="match status" value="2"/>
</dbReference>
<feature type="transmembrane region" description="Helical" evidence="6">
    <location>
        <begin position="667"/>
        <end position="687"/>
    </location>
</feature>
<dbReference type="InterPro" id="IPR050545">
    <property type="entry name" value="Mycobact_MmpL"/>
</dbReference>
<feature type="transmembrane region" description="Helical" evidence="6">
    <location>
        <begin position="641"/>
        <end position="660"/>
    </location>
</feature>
<feature type="transmembrane region" description="Helical" evidence="6">
    <location>
        <begin position="693"/>
        <end position="716"/>
    </location>
</feature>
<dbReference type="Pfam" id="PF03176">
    <property type="entry name" value="MMPL"/>
    <property type="match status" value="2"/>
</dbReference>
<feature type="transmembrane region" description="Helical" evidence="6">
    <location>
        <begin position="188"/>
        <end position="214"/>
    </location>
</feature>
<reference evidence="8" key="1">
    <citation type="submission" date="2020-10" db="EMBL/GenBank/DDBJ databases">
        <authorList>
            <person name="Gilroy R."/>
        </authorList>
    </citation>
    <scope>NUCLEOTIDE SEQUENCE</scope>
    <source>
        <strain evidence="8">14508</strain>
    </source>
</reference>
<feature type="transmembrane region" description="Helical" evidence="6">
    <location>
        <begin position="771"/>
        <end position="794"/>
    </location>
</feature>
<feature type="transmembrane region" description="Helical" evidence="6">
    <location>
        <begin position="292"/>
        <end position="314"/>
    </location>
</feature>
<organism evidence="8 9">
    <name type="scientific">Candidatus Caccosoma faecigallinarum</name>
    <dbReference type="NCBI Taxonomy" id="2840720"/>
    <lineage>
        <taxon>Bacteria</taxon>
        <taxon>Bacillati</taxon>
        <taxon>Bacillota</taxon>
        <taxon>Bacillota incertae sedis</taxon>
        <taxon>Candidatus Caccosoma</taxon>
    </lineage>
</organism>
<keyword evidence="2" id="KW-1003">Cell membrane</keyword>
<keyword evidence="5 6" id="KW-0472">Membrane</keyword>
<dbReference type="GO" id="GO:0005886">
    <property type="term" value="C:plasma membrane"/>
    <property type="evidence" value="ECO:0007669"/>
    <property type="project" value="UniProtKB-SubCell"/>
</dbReference>